<sequence>MKFFSFVVALVLGTVVLAAEEPKELKIETTYMPEGCTVKAQKGDQIQVHYTGTLFADGKQFDSSLDRGRPFSLTLGAGQVIKGWDQGLIGMCEGEKRKLTIPADMGYGARGAGGVIPPNAGLVFTTELVKLTSKNRQEL</sequence>
<reference evidence="8 9" key="1">
    <citation type="submission" date="2024-05" db="EMBL/GenBank/DDBJ databases">
        <title>A draft genome resource for the thread blight pathogen Marasmius tenuissimus strain MS-2.</title>
        <authorList>
            <person name="Yulfo-Soto G.E."/>
            <person name="Baruah I.K."/>
            <person name="Amoako-Attah I."/>
            <person name="Bukari Y."/>
            <person name="Meinhardt L.W."/>
            <person name="Bailey B.A."/>
            <person name="Cohen S.P."/>
        </authorList>
    </citation>
    <scope>NUCLEOTIDE SEQUENCE [LARGE SCALE GENOMIC DNA]</scope>
    <source>
        <strain evidence="8 9">MS-2</strain>
    </source>
</reference>
<evidence type="ECO:0000313" key="8">
    <source>
        <dbReference type="EMBL" id="KAL0072253.1"/>
    </source>
</evidence>
<proteinExistence type="predicted"/>
<feature type="signal peptide" evidence="6">
    <location>
        <begin position="1"/>
        <end position="18"/>
    </location>
</feature>
<keyword evidence="6" id="KW-0732">Signal</keyword>
<protein>
    <recommendedName>
        <fullName evidence="2 5">peptidylprolyl isomerase</fullName>
        <ecNumber evidence="2 5">5.2.1.8</ecNumber>
    </recommendedName>
</protein>
<feature type="domain" description="PPIase FKBP-type" evidence="7">
    <location>
        <begin position="43"/>
        <end position="132"/>
    </location>
</feature>
<evidence type="ECO:0000256" key="4">
    <source>
        <dbReference type="ARBA" id="ARBA00023235"/>
    </source>
</evidence>
<dbReference type="InterPro" id="IPR046357">
    <property type="entry name" value="PPIase_dom_sf"/>
</dbReference>
<name>A0ABR3AEW4_9AGAR</name>
<evidence type="ECO:0000313" key="9">
    <source>
        <dbReference type="Proteomes" id="UP001437256"/>
    </source>
</evidence>
<keyword evidence="9" id="KW-1185">Reference proteome</keyword>
<keyword evidence="3 5" id="KW-0697">Rotamase</keyword>
<dbReference type="PANTHER" id="PTHR45779">
    <property type="entry name" value="PEPTIDYLPROLYL ISOMERASE"/>
    <property type="match status" value="1"/>
</dbReference>
<evidence type="ECO:0000256" key="6">
    <source>
        <dbReference type="SAM" id="SignalP"/>
    </source>
</evidence>
<evidence type="ECO:0000256" key="1">
    <source>
        <dbReference type="ARBA" id="ARBA00000971"/>
    </source>
</evidence>
<dbReference type="InterPro" id="IPR044609">
    <property type="entry name" value="FKBP2/11"/>
</dbReference>
<accession>A0ABR3AEW4</accession>
<keyword evidence="4 5" id="KW-0413">Isomerase</keyword>
<evidence type="ECO:0000256" key="3">
    <source>
        <dbReference type="ARBA" id="ARBA00023110"/>
    </source>
</evidence>
<dbReference type="EMBL" id="JBBXMP010000001">
    <property type="protein sequence ID" value="KAL0072253.1"/>
    <property type="molecule type" value="Genomic_DNA"/>
</dbReference>
<dbReference type="Gene3D" id="3.10.50.40">
    <property type="match status" value="1"/>
</dbReference>
<dbReference type="SUPFAM" id="SSF54534">
    <property type="entry name" value="FKBP-like"/>
    <property type="match status" value="1"/>
</dbReference>
<dbReference type="Proteomes" id="UP001437256">
    <property type="component" value="Unassembled WGS sequence"/>
</dbReference>
<dbReference type="Pfam" id="PF00254">
    <property type="entry name" value="FKBP_C"/>
    <property type="match status" value="1"/>
</dbReference>
<gene>
    <name evidence="8" type="primary">FPR2_2</name>
    <name evidence="8" type="ORF">AAF712_000013</name>
</gene>
<organism evidence="8 9">
    <name type="scientific">Marasmius tenuissimus</name>
    <dbReference type="NCBI Taxonomy" id="585030"/>
    <lineage>
        <taxon>Eukaryota</taxon>
        <taxon>Fungi</taxon>
        <taxon>Dikarya</taxon>
        <taxon>Basidiomycota</taxon>
        <taxon>Agaricomycotina</taxon>
        <taxon>Agaricomycetes</taxon>
        <taxon>Agaricomycetidae</taxon>
        <taxon>Agaricales</taxon>
        <taxon>Marasmiineae</taxon>
        <taxon>Marasmiaceae</taxon>
        <taxon>Marasmius</taxon>
    </lineage>
</organism>
<evidence type="ECO:0000256" key="5">
    <source>
        <dbReference type="PROSITE-ProRule" id="PRU00277"/>
    </source>
</evidence>
<evidence type="ECO:0000256" key="2">
    <source>
        <dbReference type="ARBA" id="ARBA00013194"/>
    </source>
</evidence>
<dbReference type="PANTHER" id="PTHR45779:SF7">
    <property type="entry name" value="PEPTIDYLPROLYL ISOMERASE"/>
    <property type="match status" value="1"/>
</dbReference>
<dbReference type="EC" id="5.2.1.8" evidence="2 5"/>
<comment type="caution">
    <text evidence="8">The sequence shown here is derived from an EMBL/GenBank/DDBJ whole genome shotgun (WGS) entry which is preliminary data.</text>
</comment>
<comment type="catalytic activity">
    <reaction evidence="1 5">
        <text>[protein]-peptidylproline (omega=180) = [protein]-peptidylproline (omega=0)</text>
        <dbReference type="Rhea" id="RHEA:16237"/>
        <dbReference type="Rhea" id="RHEA-COMP:10747"/>
        <dbReference type="Rhea" id="RHEA-COMP:10748"/>
        <dbReference type="ChEBI" id="CHEBI:83833"/>
        <dbReference type="ChEBI" id="CHEBI:83834"/>
        <dbReference type="EC" id="5.2.1.8"/>
    </reaction>
</comment>
<dbReference type="InterPro" id="IPR001179">
    <property type="entry name" value="PPIase_FKBP_dom"/>
</dbReference>
<feature type="chain" id="PRO_5046892981" description="peptidylprolyl isomerase" evidence="6">
    <location>
        <begin position="19"/>
        <end position="139"/>
    </location>
</feature>
<dbReference type="GO" id="GO:0003755">
    <property type="term" value="F:peptidyl-prolyl cis-trans isomerase activity"/>
    <property type="evidence" value="ECO:0007669"/>
    <property type="project" value="UniProtKB-EC"/>
</dbReference>
<evidence type="ECO:0000259" key="7">
    <source>
        <dbReference type="PROSITE" id="PS50059"/>
    </source>
</evidence>
<dbReference type="PROSITE" id="PS50059">
    <property type="entry name" value="FKBP_PPIASE"/>
    <property type="match status" value="1"/>
</dbReference>